<proteinExistence type="predicted"/>
<keyword evidence="10" id="KW-1185">Reference proteome</keyword>
<feature type="transmembrane region" description="Helical" evidence="7">
    <location>
        <begin position="166"/>
        <end position="184"/>
    </location>
</feature>
<accession>A0ABV7YWW5</accession>
<feature type="transmembrane region" description="Helical" evidence="7">
    <location>
        <begin position="41"/>
        <end position="64"/>
    </location>
</feature>
<evidence type="ECO:0000259" key="8">
    <source>
        <dbReference type="SMART" id="SM00014"/>
    </source>
</evidence>
<sequence>MKIAFACITFLALSFLAFSQKTDIELLKNINLDRNRNYDPIFRLITDSVSPFNIGLALLILIFGRIQKDRLITSKAYTILGTILLASLISTLLKYSIDRPRPFITYTFIEKVTSGGSPSFPSGHTTDAFALAAALSLAFPRWYVLIPSFLWALAIGYSRINLGVHYPSDVLAGALIGVGSAYLFRYLKAFFSKNTAVQ</sequence>
<feature type="transmembrane region" description="Helical" evidence="7">
    <location>
        <begin position="128"/>
        <end position="154"/>
    </location>
</feature>
<keyword evidence="2" id="KW-1003">Cell membrane</keyword>
<dbReference type="Pfam" id="PF01569">
    <property type="entry name" value="PAP2"/>
    <property type="match status" value="1"/>
</dbReference>
<keyword evidence="5 7" id="KW-1133">Transmembrane helix</keyword>
<evidence type="ECO:0000256" key="6">
    <source>
        <dbReference type="ARBA" id="ARBA00023136"/>
    </source>
</evidence>
<evidence type="ECO:0000256" key="2">
    <source>
        <dbReference type="ARBA" id="ARBA00022475"/>
    </source>
</evidence>
<dbReference type="PANTHER" id="PTHR14969:SF62">
    <property type="entry name" value="DECAPRENYLPHOSPHORYL-5-PHOSPHORIBOSE PHOSPHATASE RV3807C-RELATED"/>
    <property type="match status" value="1"/>
</dbReference>
<keyword evidence="6 7" id="KW-0472">Membrane</keyword>
<evidence type="ECO:0000256" key="1">
    <source>
        <dbReference type="ARBA" id="ARBA00004651"/>
    </source>
</evidence>
<evidence type="ECO:0000256" key="4">
    <source>
        <dbReference type="ARBA" id="ARBA00022801"/>
    </source>
</evidence>
<feature type="transmembrane region" description="Helical" evidence="7">
    <location>
        <begin position="76"/>
        <end position="97"/>
    </location>
</feature>
<organism evidence="9 10">
    <name type="scientific">Lacihabitans lacunae</name>
    <dbReference type="NCBI Taxonomy" id="1028214"/>
    <lineage>
        <taxon>Bacteria</taxon>
        <taxon>Pseudomonadati</taxon>
        <taxon>Bacteroidota</taxon>
        <taxon>Cytophagia</taxon>
        <taxon>Cytophagales</taxon>
        <taxon>Leadbetterellaceae</taxon>
        <taxon>Lacihabitans</taxon>
    </lineage>
</organism>
<gene>
    <name evidence="9" type="ORF">ACFOOI_12215</name>
</gene>
<keyword evidence="3 7" id="KW-0812">Transmembrane</keyword>
<evidence type="ECO:0000256" key="5">
    <source>
        <dbReference type="ARBA" id="ARBA00022989"/>
    </source>
</evidence>
<evidence type="ECO:0000256" key="7">
    <source>
        <dbReference type="SAM" id="Phobius"/>
    </source>
</evidence>
<name>A0ABV7YWW5_9BACT</name>
<dbReference type="InterPro" id="IPR036938">
    <property type="entry name" value="PAP2/HPO_sf"/>
</dbReference>
<comment type="caution">
    <text evidence="9">The sequence shown here is derived from an EMBL/GenBank/DDBJ whole genome shotgun (WGS) entry which is preliminary data.</text>
</comment>
<evidence type="ECO:0000313" key="9">
    <source>
        <dbReference type="EMBL" id="MFC3811421.1"/>
    </source>
</evidence>
<protein>
    <submittedName>
        <fullName evidence="9">Phosphatase PAP2 family protein</fullName>
    </submittedName>
</protein>
<comment type="subcellular location">
    <subcellularLocation>
        <location evidence="1">Cell membrane</location>
        <topology evidence="1">Multi-pass membrane protein</topology>
    </subcellularLocation>
</comment>
<dbReference type="SUPFAM" id="SSF48317">
    <property type="entry name" value="Acid phosphatase/Vanadium-dependent haloperoxidase"/>
    <property type="match status" value="1"/>
</dbReference>
<dbReference type="PANTHER" id="PTHR14969">
    <property type="entry name" value="SPHINGOSINE-1-PHOSPHATE PHOSPHOHYDROLASE"/>
    <property type="match status" value="1"/>
</dbReference>
<feature type="domain" description="Phosphatidic acid phosphatase type 2/haloperoxidase" evidence="8">
    <location>
        <begin position="75"/>
        <end position="185"/>
    </location>
</feature>
<dbReference type="InterPro" id="IPR000326">
    <property type="entry name" value="PAP2/HPO"/>
</dbReference>
<dbReference type="SMART" id="SM00014">
    <property type="entry name" value="acidPPc"/>
    <property type="match status" value="1"/>
</dbReference>
<reference evidence="10" key="1">
    <citation type="journal article" date="2019" name="Int. J. Syst. Evol. Microbiol.">
        <title>The Global Catalogue of Microorganisms (GCM) 10K type strain sequencing project: providing services to taxonomists for standard genome sequencing and annotation.</title>
        <authorList>
            <consortium name="The Broad Institute Genomics Platform"/>
            <consortium name="The Broad Institute Genome Sequencing Center for Infectious Disease"/>
            <person name="Wu L."/>
            <person name="Ma J."/>
        </authorList>
    </citation>
    <scope>NUCLEOTIDE SEQUENCE [LARGE SCALE GENOMIC DNA]</scope>
    <source>
        <strain evidence="10">CECT 7956</strain>
    </source>
</reference>
<keyword evidence="4" id="KW-0378">Hydrolase</keyword>
<evidence type="ECO:0000313" key="10">
    <source>
        <dbReference type="Proteomes" id="UP001595616"/>
    </source>
</evidence>
<dbReference type="Proteomes" id="UP001595616">
    <property type="component" value="Unassembled WGS sequence"/>
</dbReference>
<dbReference type="RefSeq" id="WP_379838262.1">
    <property type="nucleotide sequence ID" value="NZ_JBHRYQ010000001.1"/>
</dbReference>
<dbReference type="EMBL" id="JBHRYQ010000001">
    <property type="protein sequence ID" value="MFC3811421.1"/>
    <property type="molecule type" value="Genomic_DNA"/>
</dbReference>
<dbReference type="Gene3D" id="1.20.144.10">
    <property type="entry name" value="Phosphatidic acid phosphatase type 2/haloperoxidase"/>
    <property type="match status" value="1"/>
</dbReference>
<evidence type="ECO:0000256" key="3">
    <source>
        <dbReference type="ARBA" id="ARBA00022692"/>
    </source>
</evidence>